<sequence>MTIGVEQFAIGISWAASGVGLAMWLWSWFAEKNPLRRQRLLDCGLVLISSAILLRIVTQTKPLGVLDWTMAILSPLFIAAALWRLCRTACPPADGAR</sequence>
<comment type="caution">
    <text evidence="2">The sequence shown here is derived from an EMBL/GenBank/DDBJ whole genome shotgun (WGS) entry which is preliminary data.</text>
</comment>
<feature type="transmembrane region" description="Helical" evidence="1">
    <location>
        <begin position="6"/>
        <end position="28"/>
    </location>
</feature>
<evidence type="ECO:0000313" key="3">
    <source>
        <dbReference type="Proteomes" id="UP001501352"/>
    </source>
</evidence>
<keyword evidence="1" id="KW-1133">Transmembrane helix</keyword>
<feature type="transmembrane region" description="Helical" evidence="1">
    <location>
        <begin position="40"/>
        <end position="57"/>
    </location>
</feature>
<keyword evidence="3" id="KW-1185">Reference proteome</keyword>
<proteinExistence type="predicted"/>
<keyword evidence="1" id="KW-0812">Transmembrane</keyword>
<accession>A0ABN1H267</accession>
<dbReference type="RefSeq" id="WP_343794239.1">
    <property type="nucleotide sequence ID" value="NZ_BAAAGA010000005.1"/>
</dbReference>
<protein>
    <submittedName>
        <fullName evidence="2">Uncharacterized protein</fullName>
    </submittedName>
</protein>
<dbReference type="Proteomes" id="UP001501352">
    <property type="component" value="Unassembled WGS sequence"/>
</dbReference>
<organism evidence="2 3">
    <name type="scientific">Brevundimonas kwangchunensis</name>
    <dbReference type="NCBI Taxonomy" id="322163"/>
    <lineage>
        <taxon>Bacteria</taxon>
        <taxon>Pseudomonadati</taxon>
        <taxon>Pseudomonadota</taxon>
        <taxon>Alphaproteobacteria</taxon>
        <taxon>Caulobacterales</taxon>
        <taxon>Caulobacteraceae</taxon>
        <taxon>Brevundimonas</taxon>
    </lineage>
</organism>
<name>A0ABN1H267_9CAUL</name>
<evidence type="ECO:0000313" key="2">
    <source>
        <dbReference type="EMBL" id="GAA0626923.1"/>
    </source>
</evidence>
<reference evidence="2 3" key="1">
    <citation type="journal article" date="2019" name="Int. J. Syst. Evol. Microbiol.">
        <title>The Global Catalogue of Microorganisms (GCM) 10K type strain sequencing project: providing services to taxonomists for standard genome sequencing and annotation.</title>
        <authorList>
            <consortium name="The Broad Institute Genomics Platform"/>
            <consortium name="The Broad Institute Genome Sequencing Center for Infectious Disease"/>
            <person name="Wu L."/>
            <person name="Ma J."/>
        </authorList>
    </citation>
    <scope>NUCLEOTIDE SEQUENCE [LARGE SCALE GENOMIC DNA]</scope>
    <source>
        <strain evidence="2 3">JCM 12928</strain>
    </source>
</reference>
<feature type="transmembrane region" description="Helical" evidence="1">
    <location>
        <begin position="63"/>
        <end position="83"/>
    </location>
</feature>
<keyword evidence="1" id="KW-0472">Membrane</keyword>
<gene>
    <name evidence="2" type="ORF">GCM10009422_24820</name>
</gene>
<evidence type="ECO:0000256" key="1">
    <source>
        <dbReference type="SAM" id="Phobius"/>
    </source>
</evidence>
<dbReference type="EMBL" id="BAAAGA010000005">
    <property type="protein sequence ID" value="GAA0626923.1"/>
    <property type="molecule type" value="Genomic_DNA"/>
</dbReference>